<evidence type="ECO:0000256" key="1">
    <source>
        <dbReference type="SAM" id="SignalP"/>
    </source>
</evidence>
<proteinExistence type="predicted"/>
<accession>A0A9D2ZST4</accession>
<name>A0A9D2ZST4_9MICC</name>
<reference evidence="2" key="2">
    <citation type="submission" date="2021-04" db="EMBL/GenBank/DDBJ databases">
        <authorList>
            <person name="Gilroy R."/>
        </authorList>
    </citation>
    <scope>NUCLEOTIDE SEQUENCE</scope>
    <source>
        <strain evidence="2">ChiHjej10B9-4811</strain>
    </source>
</reference>
<dbReference type="NCBIfam" id="TIGR01653">
    <property type="entry name" value="lactococcin_972"/>
    <property type="match status" value="1"/>
</dbReference>
<reference evidence="2" key="1">
    <citation type="journal article" date="2021" name="PeerJ">
        <title>Extensive microbial diversity within the chicken gut microbiome revealed by metagenomics and culture.</title>
        <authorList>
            <person name="Gilroy R."/>
            <person name="Ravi A."/>
            <person name="Getino M."/>
            <person name="Pursley I."/>
            <person name="Horton D.L."/>
            <person name="Alikhan N.F."/>
            <person name="Baker D."/>
            <person name="Gharbi K."/>
            <person name="Hall N."/>
            <person name="Watson M."/>
            <person name="Adriaenssens E.M."/>
            <person name="Foster-Nyarko E."/>
            <person name="Jarju S."/>
            <person name="Secka A."/>
            <person name="Antonio M."/>
            <person name="Oren A."/>
            <person name="Chaudhuri R.R."/>
            <person name="La Ragione R."/>
            <person name="Hildebrand F."/>
            <person name="Pallen M.J."/>
        </authorList>
    </citation>
    <scope>NUCLEOTIDE SEQUENCE</scope>
    <source>
        <strain evidence="2">ChiHjej10B9-4811</strain>
    </source>
</reference>
<dbReference type="AlphaFoldDB" id="A0A9D2ZST4"/>
<organism evidence="2 3">
    <name type="scientific">Candidatus Rothia avistercoris</name>
    <dbReference type="NCBI Taxonomy" id="2840479"/>
    <lineage>
        <taxon>Bacteria</taxon>
        <taxon>Bacillati</taxon>
        <taxon>Actinomycetota</taxon>
        <taxon>Actinomycetes</taxon>
        <taxon>Micrococcales</taxon>
        <taxon>Micrococcaceae</taxon>
        <taxon>Rothia</taxon>
    </lineage>
</organism>
<feature type="signal peptide" evidence="1">
    <location>
        <begin position="1"/>
        <end position="28"/>
    </location>
</feature>
<evidence type="ECO:0000313" key="3">
    <source>
        <dbReference type="Proteomes" id="UP000823908"/>
    </source>
</evidence>
<dbReference type="Gene3D" id="2.60.40.2850">
    <property type="match status" value="1"/>
</dbReference>
<dbReference type="Proteomes" id="UP000823908">
    <property type="component" value="Unassembled WGS sequence"/>
</dbReference>
<keyword evidence="1" id="KW-0732">Signal</keyword>
<dbReference type="EMBL" id="DWUS01000135">
    <property type="protein sequence ID" value="HJD51383.1"/>
    <property type="molecule type" value="Genomic_DNA"/>
</dbReference>
<dbReference type="InterPro" id="IPR006540">
    <property type="entry name" value="Lactococcin_972"/>
</dbReference>
<gene>
    <name evidence="2" type="ORF">H9908_05920</name>
</gene>
<dbReference type="Pfam" id="PF09683">
    <property type="entry name" value="Lactococcin_972"/>
    <property type="match status" value="1"/>
</dbReference>
<comment type="caution">
    <text evidence="2">The sequence shown here is derived from an EMBL/GenBank/DDBJ whole genome shotgun (WGS) entry which is preliminary data.</text>
</comment>
<sequence length="98" mass="10320">MTFSTAKKSLATLALGASLFAGATAANAAQVSAGGGTWDYGVSYVTMTTWSNYHHPTRAHGSTACNKNACKVSDTVPRDVWSKAAIKATWGGNTSYWR</sequence>
<protein>
    <submittedName>
        <fullName evidence="2">Lactococcin 972 family bacteriocin</fullName>
    </submittedName>
</protein>
<evidence type="ECO:0000313" key="2">
    <source>
        <dbReference type="EMBL" id="HJD51383.1"/>
    </source>
</evidence>
<feature type="chain" id="PRO_5039412636" evidence="1">
    <location>
        <begin position="29"/>
        <end position="98"/>
    </location>
</feature>